<dbReference type="SUPFAM" id="SSF51735">
    <property type="entry name" value="NAD(P)-binding Rossmann-fold domains"/>
    <property type="match status" value="1"/>
</dbReference>
<keyword evidence="5" id="KW-1185">Reference proteome</keyword>
<protein>
    <submittedName>
        <fullName evidence="4">Isoflavone reductase family protein</fullName>
    </submittedName>
</protein>
<sequence>MTAITVGVIGATGNAGQTVVNGLLSSPIAFTVTSFTRESSVNRWENQRLKANGVWIVGYDISGPHQKLVDQLKNIDVLISSINCEHLDLQLPWIKAAKEAGVKRFIPSEWVGPCPKGVHWIKDHKLEILGAIQRARLPYTVIDVGCWYSVFAPEVPSGKSDKAHMPYIDHRIVEDGNQKFALTDIADVGKYFAQIVADPRTINKHVFAYTEVLSMHEIWDTMAIVTGEGTGEGLRINGWLILIYVQVSLADIHEIIETYRKRLENSPHTMQHPDNIMDCANYNMGQYRISWCVRGDNTPEYAEYLGYLGFWKLFPDFQKGTNLESFFRSIVSGEIDSTNDLDQ</sequence>
<gene>
    <name evidence="4" type="ORF">BDV37DRAFT_290975</name>
</gene>
<evidence type="ECO:0000313" key="4">
    <source>
        <dbReference type="EMBL" id="KAE8398483.1"/>
    </source>
</evidence>
<dbReference type="Gene3D" id="3.90.25.10">
    <property type="entry name" value="UDP-galactose 4-epimerase, domain 1"/>
    <property type="match status" value="1"/>
</dbReference>
<dbReference type="InterPro" id="IPR008030">
    <property type="entry name" value="NmrA-like"/>
</dbReference>
<dbReference type="Proteomes" id="UP000325579">
    <property type="component" value="Unassembled WGS sequence"/>
</dbReference>
<dbReference type="PANTHER" id="PTHR47706:SF9">
    <property type="entry name" value="NMRA-LIKE DOMAIN-CONTAINING PROTEIN-RELATED"/>
    <property type="match status" value="1"/>
</dbReference>
<dbReference type="RefSeq" id="XP_031935802.1">
    <property type="nucleotide sequence ID" value="XM_032088838.1"/>
</dbReference>
<evidence type="ECO:0000259" key="3">
    <source>
        <dbReference type="Pfam" id="PF05368"/>
    </source>
</evidence>
<evidence type="ECO:0000256" key="2">
    <source>
        <dbReference type="ARBA" id="ARBA00023002"/>
    </source>
</evidence>
<dbReference type="Pfam" id="PF05368">
    <property type="entry name" value="NmrA"/>
    <property type="match status" value="1"/>
</dbReference>
<evidence type="ECO:0000256" key="1">
    <source>
        <dbReference type="ARBA" id="ARBA00022857"/>
    </source>
</evidence>
<evidence type="ECO:0000313" key="5">
    <source>
        <dbReference type="Proteomes" id="UP000325579"/>
    </source>
</evidence>
<dbReference type="GO" id="GO:0016491">
    <property type="term" value="F:oxidoreductase activity"/>
    <property type="evidence" value="ECO:0007669"/>
    <property type="project" value="UniProtKB-KW"/>
</dbReference>
<reference evidence="4 5" key="1">
    <citation type="submission" date="2019-04" db="EMBL/GenBank/DDBJ databases">
        <authorList>
            <consortium name="DOE Joint Genome Institute"/>
            <person name="Mondo S."/>
            <person name="Kjaerbolling I."/>
            <person name="Vesth T."/>
            <person name="Frisvad J.C."/>
            <person name="Nybo J.L."/>
            <person name="Theobald S."/>
            <person name="Kildgaard S."/>
            <person name="Isbrandt T."/>
            <person name="Kuo A."/>
            <person name="Sato A."/>
            <person name="Lyhne E.K."/>
            <person name="Kogle M.E."/>
            <person name="Wiebenga A."/>
            <person name="Kun R.S."/>
            <person name="Lubbers R.J."/>
            <person name="Makela M.R."/>
            <person name="Barry K."/>
            <person name="Chovatia M."/>
            <person name="Clum A."/>
            <person name="Daum C."/>
            <person name="Haridas S."/>
            <person name="He G."/>
            <person name="LaButti K."/>
            <person name="Lipzen A."/>
            <person name="Riley R."/>
            <person name="Salamov A."/>
            <person name="Simmons B.A."/>
            <person name="Magnuson J.K."/>
            <person name="Henrissat B."/>
            <person name="Mortensen U.H."/>
            <person name="Larsen T.O."/>
            <person name="Devries R.P."/>
            <person name="Grigoriev I.V."/>
            <person name="Machida M."/>
            <person name="Baker S.E."/>
            <person name="Andersen M.R."/>
            <person name="Cantor M.N."/>
            <person name="Hua S.X."/>
        </authorList>
    </citation>
    <scope>NUCLEOTIDE SEQUENCE [LARGE SCALE GENOMIC DNA]</scope>
    <source>
        <strain evidence="4 5">CBS 119388</strain>
    </source>
</reference>
<feature type="domain" description="NmrA-like" evidence="3">
    <location>
        <begin position="5"/>
        <end position="228"/>
    </location>
</feature>
<dbReference type="GeneID" id="43673529"/>
<keyword evidence="2" id="KW-0560">Oxidoreductase</keyword>
<dbReference type="PANTHER" id="PTHR47706">
    <property type="entry name" value="NMRA-LIKE FAMILY PROTEIN"/>
    <property type="match status" value="1"/>
</dbReference>
<dbReference type="InterPro" id="IPR051609">
    <property type="entry name" value="NmrA/Isoflavone_reductase-like"/>
</dbReference>
<proteinExistence type="predicted"/>
<organism evidence="4 5">
    <name type="scientific">Aspergillus pseudonomiae</name>
    <dbReference type="NCBI Taxonomy" id="1506151"/>
    <lineage>
        <taxon>Eukaryota</taxon>
        <taxon>Fungi</taxon>
        <taxon>Dikarya</taxon>
        <taxon>Ascomycota</taxon>
        <taxon>Pezizomycotina</taxon>
        <taxon>Eurotiomycetes</taxon>
        <taxon>Eurotiomycetidae</taxon>
        <taxon>Eurotiales</taxon>
        <taxon>Aspergillaceae</taxon>
        <taxon>Aspergillus</taxon>
        <taxon>Aspergillus subgen. Circumdati</taxon>
    </lineage>
</organism>
<dbReference type="AlphaFoldDB" id="A0A5N7CY16"/>
<keyword evidence="1" id="KW-0521">NADP</keyword>
<dbReference type="Gene3D" id="3.40.50.720">
    <property type="entry name" value="NAD(P)-binding Rossmann-like Domain"/>
    <property type="match status" value="1"/>
</dbReference>
<dbReference type="InterPro" id="IPR036291">
    <property type="entry name" value="NAD(P)-bd_dom_sf"/>
</dbReference>
<accession>A0A5N7CY16</accession>
<dbReference type="OrthoDB" id="419598at2759"/>
<name>A0A5N7CY16_9EURO</name>
<dbReference type="EMBL" id="ML736856">
    <property type="protein sequence ID" value="KAE8398483.1"/>
    <property type="molecule type" value="Genomic_DNA"/>
</dbReference>